<protein>
    <recommendedName>
        <fullName evidence="1">HTH cro/C1-type domain-containing protein</fullName>
    </recommendedName>
</protein>
<dbReference type="AlphaFoldDB" id="A0A9W6HME4"/>
<dbReference type="Proteomes" id="UP001142291">
    <property type="component" value="Unassembled WGS sequence"/>
</dbReference>
<dbReference type="InterPro" id="IPR010982">
    <property type="entry name" value="Lambda_DNA-bd_dom_sf"/>
</dbReference>
<feature type="domain" description="HTH cro/C1-type" evidence="1">
    <location>
        <begin position="17"/>
        <end position="69"/>
    </location>
</feature>
<organism evidence="2 3">
    <name type="scientific">Microbacterium dextranolyticum</name>
    <dbReference type="NCBI Taxonomy" id="36806"/>
    <lineage>
        <taxon>Bacteria</taxon>
        <taxon>Bacillati</taxon>
        <taxon>Actinomycetota</taxon>
        <taxon>Actinomycetes</taxon>
        <taxon>Micrococcales</taxon>
        <taxon>Microbacteriaceae</taxon>
        <taxon>Microbacterium</taxon>
    </lineage>
</organism>
<dbReference type="CDD" id="cd00093">
    <property type="entry name" value="HTH_XRE"/>
    <property type="match status" value="1"/>
</dbReference>
<dbReference type="SUPFAM" id="SSF47413">
    <property type="entry name" value="lambda repressor-like DNA-binding domains"/>
    <property type="match status" value="1"/>
</dbReference>
<name>A0A9W6HME4_9MICO</name>
<dbReference type="GO" id="GO:0003677">
    <property type="term" value="F:DNA binding"/>
    <property type="evidence" value="ECO:0007669"/>
    <property type="project" value="InterPro"/>
</dbReference>
<reference evidence="2" key="2">
    <citation type="submission" date="2023-01" db="EMBL/GenBank/DDBJ databases">
        <authorList>
            <person name="Sun Q."/>
            <person name="Evtushenko L."/>
        </authorList>
    </citation>
    <scope>NUCLEOTIDE SEQUENCE</scope>
    <source>
        <strain evidence="2">VKM Ac-1940</strain>
    </source>
</reference>
<dbReference type="InterPro" id="IPR001387">
    <property type="entry name" value="Cro/C1-type_HTH"/>
</dbReference>
<reference evidence="2" key="1">
    <citation type="journal article" date="2014" name="Int. J. Syst. Evol. Microbiol.">
        <title>Complete genome sequence of Corynebacterium casei LMG S-19264T (=DSM 44701T), isolated from a smear-ripened cheese.</title>
        <authorList>
            <consortium name="US DOE Joint Genome Institute (JGI-PGF)"/>
            <person name="Walter F."/>
            <person name="Albersmeier A."/>
            <person name="Kalinowski J."/>
            <person name="Ruckert C."/>
        </authorList>
    </citation>
    <scope>NUCLEOTIDE SEQUENCE</scope>
    <source>
        <strain evidence="2">VKM Ac-1940</strain>
    </source>
</reference>
<dbReference type="Pfam" id="PF01381">
    <property type="entry name" value="HTH_3"/>
    <property type="match status" value="1"/>
</dbReference>
<dbReference type="PROSITE" id="PS50943">
    <property type="entry name" value="HTH_CROC1"/>
    <property type="match status" value="1"/>
</dbReference>
<dbReference type="Gene3D" id="1.10.260.40">
    <property type="entry name" value="lambda repressor-like DNA-binding domains"/>
    <property type="match status" value="1"/>
</dbReference>
<evidence type="ECO:0000259" key="1">
    <source>
        <dbReference type="PROSITE" id="PS50943"/>
    </source>
</evidence>
<accession>A0A9W6HME4</accession>
<gene>
    <name evidence="2" type="ORF">GCM10017591_17860</name>
</gene>
<evidence type="ECO:0000313" key="3">
    <source>
        <dbReference type="Proteomes" id="UP001142291"/>
    </source>
</evidence>
<evidence type="ECO:0000313" key="2">
    <source>
        <dbReference type="EMBL" id="GLJ95723.1"/>
    </source>
</evidence>
<dbReference type="SMART" id="SM00530">
    <property type="entry name" value="HTH_XRE"/>
    <property type="match status" value="1"/>
</dbReference>
<comment type="caution">
    <text evidence="2">The sequence shown here is derived from an EMBL/GenBank/DDBJ whole genome shotgun (WGS) entry which is preliminary data.</text>
</comment>
<dbReference type="EMBL" id="BSER01000009">
    <property type="protein sequence ID" value="GLJ95723.1"/>
    <property type="molecule type" value="Genomic_DNA"/>
</dbReference>
<proteinExistence type="predicted"/>
<dbReference type="RefSeq" id="WP_196323795.1">
    <property type="nucleotide sequence ID" value="NZ_BAAAUR010000001.1"/>
</dbReference>
<sequence>MLPPEPNLDALRGIFDARRHAAGWTYEELAERSGISRQTLLNLASGRYRGDLRTWLLLARAFETDLDTLLAPVWE</sequence>
<keyword evidence="3" id="KW-1185">Reference proteome</keyword>